<keyword evidence="3" id="KW-1185">Reference proteome</keyword>
<dbReference type="InterPro" id="IPR052356">
    <property type="entry name" value="Thiol_S-MT"/>
</dbReference>
<name>A0A2I2EXW6_ASPCN</name>
<feature type="region of interest" description="Disordered" evidence="1">
    <location>
        <begin position="68"/>
        <end position="94"/>
    </location>
</feature>
<protein>
    <submittedName>
        <fullName evidence="2">S-adenosyl-L-methionine-dependent methyltransferase</fullName>
    </submittedName>
</protein>
<dbReference type="RefSeq" id="XP_024667213.1">
    <property type="nucleotide sequence ID" value="XM_024819593.1"/>
</dbReference>
<dbReference type="STRING" id="41067.A0A2I2EXW6"/>
<feature type="compositionally biased region" description="Pro residues" evidence="1">
    <location>
        <begin position="84"/>
        <end position="94"/>
    </location>
</feature>
<dbReference type="CDD" id="cd02440">
    <property type="entry name" value="AdoMet_MTases"/>
    <property type="match status" value="1"/>
</dbReference>
<evidence type="ECO:0000313" key="3">
    <source>
        <dbReference type="Proteomes" id="UP000234585"/>
    </source>
</evidence>
<dbReference type="Pfam" id="PF13489">
    <property type="entry name" value="Methyltransf_23"/>
    <property type="match status" value="1"/>
</dbReference>
<dbReference type="PANTHER" id="PTHR45036:SF1">
    <property type="entry name" value="METHYLTRANSFERASE LIKE 7A"/>
    <property type="match status" value="1"/>
</dbReference>
<dbReference type="PANTHER" id="PTHR45036">
    <property type="entry name" value="METHYLTRANSFERASE LIKE 7B"/>
    <property type="match status" value="1"/>
</dbReference>
<dbReference type="Gene3D" id="3.40.50.150">
    <property type="entry name" value="Vaccinia Virus protein VP39"/>
    <property type="match status" value="1"/>
</dbReference>
<dbReference type="GO" id="GO:0008168">
    <property type="term" value="F:methyltransferase activity"/>
    <property type="evidence" value="ECO:0007669"/>
    <property type="project" value="UniProtKB-KW"/>
</dbReference>
<dbReference type="OrthoDB" id="540004at2759"/>
<organism evidence="2 3">
    <name type="scientific">Aspergillus candidus</name>
    <dbReference type="NCBI Taxonomy" id="41067"/>
    <lineage>
        <taxon>Eukaryota</taxon>
        <taxon>Fungi</taxon>
        <taxon>Dikarya</taxon>
        <taxon>Ascomycota</taxon>
        <taxon>Pezizomycotina</taxon>
        <taxon>Eurotiomycetes</taxon>
        <taxon>Eurotiomycetidae</taxon>
        <taxon>Eurotiales</taxon>
        <taxon>Aspergillaceae</taxon>
        <taxon>Aspergillus</taxon>
        <taxon>Aspergillus subgen. Circumdati</taxon>
    </lineage>
</organism>
<sequence length="310" mass="33415">MAGNEPSTIQWIQSLLEPGQLLLYGLSYYIRVNLEAVFKKGQLLAPILQTGRLRDEAFGRFWIAFSSSRPDPKSESQSQSQPQHTPPPLAPPPQITCSSDLIPSILAHASGLVLDVGPGTGTQLPLLRSPAIKTIYGAEPCLGLHDELRQRARTEGLAEKYRVLGCSVAAEELVPALAKEGLPVEGGEGKDRGVFDSIICVRVLCSVPNLNRTAKDLYSLLKPGGKLLVVEHVVNLWRSSKGSLVARIAQAVYGLLGWSWFIGSCCLDRDTEAALREAAAADGGWEVGDLDRHFGSGPLPYVSGVLVKRS</sequence>
<gene>
    <name evidence="2" type="ORF">BDW47DRAFT_6776</name>
</gene>
<dbReference type="AlphaFoldDB" id="A0A2I2EXW6"/>
<keyword evidence="2" id="KW-0808">Transferase</keyword>
<dbReference type="InterPro" id="IPR029063">
    <property type="entry name" value="SAM-dependent_MTases_sf"/>
</dbReference>
<evidence type="ECO:0000313" key="2">
    <source>
        <dbReference type="EMBL" id="PLB33201.1"/>
    </source>
</evidence>
<dbReference type="EMBL" id="KZ559220">
    <property type="protein sequence ID" value="PLB33201.1"/>
    <property type="molecule type" value="Genomic_DNA"/>
</dbReference>
<dbReference type="GeneID" id="36526753"/>
<dbReference type="GO" id="GO:0032259">
    <property type="term" value="P:methylation"/>
    <property type="evidence" value="ECO:0007669"/>
    <property type="project" value="UniProtKB-KW"/>
</dbReference>
<reference evidence="2 3" key="1">
    <citation type="submission" date="2017-12" db="EMBL/GenBank/DDBJ databases">
        <authorList>
            <consortium name="DOE Joint Genome Institute"/>
            <person name="Haridas S."/>
            <person name="Kjaerbolling I."/>
            <person name="Vesth T.C."/>
            <person name="Frisvad J.C."/>
            <person name="Nybo J.L."/>
            <person name="Theobald S."/>
            <person name="Kuo A."/>
            <person name="Bowyer P."/>
            <person name="Matsuda Y."/>
            <person name="Mondo S."/>
            <person name="Lyhne E.K."/>
            <person name="Kogle M.E."/>
            <person name="Clum A."/>
            <person name="Lipzen A."/>
            <person name="Salamov A."/>
            <person name="Ngan C.Y."/>
            <person name="Daum C."/>
            <person name="Chiniquy J."/>
            <person name="Barry K."/>
            <person name="LaButti K."/>
            <person name="Simmons B.A."/>
            <person name="Magnuson J.K."/>
            <person name="Mortensen U.H."/>
            <person name="Larsen T.O."/>
            <person name="Grigoriev I.V."/>
            <person name="Baker S.E."/>
            <person name="Andersen M.R."/>
            <person name="Nordberg H.P."/>
            <person name="Cantor M.N."/>
            <person name="Hua S.X."/>
        </authorList>
    </citation>
    <scope>NUCLEOTIDE SEQUENCE [LARGE SCALE GENOMIC DNA]</scope>
    <source>
        <strain evidence="2 3">CBS 102.13</strain>
    </source>
</reference>
<evidence type="ECO:0000256" key="1">
    <source>
        <dbReference type="SAM" id="MobiDB-lite"/>
    </source>
</evidence>
<accession>A0A2I2EXW6</accession>
<dbReference type="Proteomes" id="UP000234585">
    <property type="component" value="Unassembled WGS sequence"/>
</dbReference>
<keyword evidence="2" id="KW-0489">Methyltransferase</keyword>
<dbReference type="SUPFAM" id="SSF53335">
    <property type="entry name" value="S-adenosyl-L-methionine-dependent methyltransferases"/>
    <property type="match status" value="1"/>
</dbReference>
<proteinExistence type="predicted"/>